<gene>
    <name evidence="2" type="ORF">B9479_007829</name>
</gene>
<dbReference type="AlphaFoldDB" id="A0A5D3ALC9"/>
<dbReference type="Proteomes" id="UP000322245">
    <property type="component" value="Unassembled WGS sequence"/>
</dbReference>
<feature type="compositionally biased region" description="Low complexity" evidence="1">
    <location>
        <begin position="198"/>
        <end position="211"/>
    </location>
</feature>
<accession>A0A5D3ALC9</accession>
<protein>
    <submittedName>
        <fullName evidence="2">Uncharacterized protein</fullName>
    </submittedName>
</protein>
<evidence type="ECO:0000313" key="2">
    <source>
        <dbReference type="EMBL" id="TYJ51592.1"/>
    </source>
</evidence>
<keyword evidence="3" id="KW-1185">Reference proteome</keyword>
<feature type="compositionally biased region" description="Basic and acidic residues" evidence="1">
    <location>
        <begin position="139"/>
        <end position="148"/>
    </location>
</feature>
<feature type="compositionally biased region" description="Acidic residues" evidence="1">
    <location>
        <begin position="173"/>
        <end position="182"/>
    </location>
</feature>
<evidence type="ECO:0000313" key="3">
    <source>
        <dbReference type="Proteomes" id="UP000322245"/>
    </source>
</evidence>
<feature type="region of interest" description="Disordered" evidence="1">
    <location>
        <begin position="1"/>
        <end position="90"/>
    </location>
</feature>
<evidence type="ECO:0000256" key="1">
    <source>
        <dbReference type="SAM" id="MobiDB-lite"/>
    </source>
</evidence>
<sequence length="233" mass="25147">MSSPPLSPASTRNSFSTAREDNFTSARQSFAAESHAEEEGGGESTPTRRQFLQVDTSHQASTAADDVANEGGQTPRYLVDMDFRSGPTPGWDYETADLKKTQRMSFVYGTAGTASQVPEESAPPASQAGDALPTGDGGRIPEVRRNWSDEVLVGRAPSVSSRSSLAFGLVSTSEEDDSDSDYAGETRRSVYVPYQSATRSSEGEQSQSQTGEGRRTRRGKMRRYISSCFTGEV</sequence>
<proteinExistence type="predicted"/>
<organism evidence="2 3">
    <name type="scientific">Cryptococcus floricola</name>
    <dbReference type="NCBI Taxonomy" id="2591691"/>
    <lineage>
        <taxon>Eukaryota</taxon>
        <taxon>Fungi</taxon>
        <taxon>Dikarya</taxon>
        <taxon>Basidiomycota</taxon>
        <taxon>Agaricomycotina</taxon>
        <taxon>Tremellomycetes</taxon>
        <taxon>Tremellales</taxon>
        <taxon>Cryptococcaceae</taxon>
        <taxon>Cryptococcus</taxon>
    </lineage>
</organism>
<dbReference type="EMBL" id="NIDF01000212">
    <property type="protein sequence ID" value="TYJ51592.1"/>
    <property type="molecule type" value="Genomic_DNA"/>
</dbReference>
<feature type="compositionally biased region" description="Polar residues" evidence="1">
    <location>
        <begin position="45"/>
        <end position="62"/>
    </location>
</feature>
<reference evidence="2 3" key="1">
    <citation type="submission" date="2017-05" db="EMBL/GenBank/DDBJ databases">
        <title>The Genome Sequence of Tsuchiyaea wingfieldii DSM 27421.</title>
        <authorList>
            <person name="Cuomo C."/>
            <person name="Passer A."/>
            <person name="Billmyre B."/>
            <person name="Heitman J."/>
        </authorList>
    </citation>
    <scope>NUCLEOTIDE SEQUENCE [LARGE SCALE GENOMIC DNA]</scope>
    <source>
        <strain evidence="2 3">DSM 27421</strain>
    </source>
</reference>
<name>A0A5D3ALC9_9TREE</name>
<feature type="compositionally biased region" description="Polar residues" evidence="1">
    <location>
        <begin position="1"/>
        <end position="28"/>
    </location>
</feature>
<feature type="region of interest" description="Disordered" evidence="1">
    <location>
        <begin position="110"/>
        <end position="233"/>
    </location>
</feature>
<comment type="caution">
    <text evidence="2">The sequence shown here is derived from an EMBL/GenBank/DDBJ whole genome shotgun (WGS) entry which is preliminary data.</text>
</comment>